<sequence length="418" mass="47355">MRTTTRRLPSNALFSPPCHHDDGSHNSDDHREGDNQDSNHCVVSVTFVQIHTVHKDIKLHCKMSFFLLYTTSASQTVLFRLCITRAMLLLWITLSLTWPGTISFTIHSMKEGLCLEDSSGGVVELRTCSLDSVLQQWKWTDHWFLVNTGTLRCLSAVHTDPVQTIACDSGEYIKWQCKAQQLISLQNSLALSTERGKLRLNTGEHDTWKSLDVGDICQNNLRSRRESDSDPDEYDFAEGPPKQRMTEAQMKFLQWYYRTEDPTSWKFGMLAFAFLGLLIGAMLLVMGMMANRNRKQIAKYKAASKVTAVKPEMEELQAIFTDKVTEVKKEEKTHFTPSEHITTYNSHKDWEEPSYDSKASEGLKPGEIVVTWKDGNVSTLYPEPAEEGQGEEDVQNTDVETLSLNSPKVIASSEAIAF</sequence>
<evidence type="ECO:0000313" key="5">
    <source>
        <dbReference type="Proteomes" id="UP000579812"/>
    </source>
</evidence>
<feature type="transmembrane region" description="Helical" evidence="2">
    <location>
        <begin position="77"/>
        <end position="98"/>
    </location>
</feature>
<evidence type="ECO:0000313" key="4">
    <source>
        <dbReference type="EMBL" id="KAF4111518.1"/>
    </source>
</evidence>
<evidence type="ECO:0000256" key="2">
    <source>
        <dbReference type="SAM" id="Phobius"/>
    </source>
</evidence>
<feature type="transmembrane region" description="Helical" evidence="2">
    <location>
        <begin position="267"/>
        <end position="290"/>
    </location>
</feature>
<dbReference type="SMART" id="SM00458">
    <property type="entry name" value="RICIN"/>
    <property type="match status" value="1"/>
</dbReference>
<gene>
    <name evidence="4" type="ORF">G5714_008549</name>
</gene>
<dbReference type="PANTHER" id="PTHR36129:SF3">
    <property type="match status" value="1"/>
</dbReference>
<feature type="compositionally biased region" description="Basic and acidic residues" evidence="1">
    <location>
        <begin position="18"/>
        <end position="34"/>
    </location>
</feature>
<feature type="region of interest" description="Disordered" evidence="1">
    <location>
        <begin position="222"/>
        <end position="241"/>
    </location>
</feature>
<dbReference type="PROSITE" id="PS50231">
    <property type="entry name" value="RICIN_B_LECTIN"/>
    <property type="match status" value="1"/>
</dbReference>
<feature type="compositionally biased region" description="Acidic residues" evidence="1">
    <location>
        <begin position="384"/>
        <end position="395"/>
    </location>
</feature>
<evidence type="ECO:0000256" key="1">
    <source>
        <dbReference type="SAM" id="MobiDB-lite"/>
    </source>
</evidence>
<keyword evidence="2" id="KW-1133">Transmembrane helix</keyword>
<comment type="caution">
    <text evidence="4">The sequence shown here is derived from an EMBL/GenBank/DDBJ whole genome shotgun (WGS) entry which is preliminary data.</text>
</comment>
<organism evidence="4 5">
    <name type="scientific">Onychostoma macrolepis</name>
    <dbReference type="NCBI Taxonomy" id="369639"/>
    <lineage>
        <taxon>Eukaryota</taxon>
        <taxon>Metazoa</taxon>
        <taxon>Chordata</taxon>
        <taxon>Craniata</taxon>
        <taxon>Vertebrata</taxon>
        <taxon>Euteleostomi</taxon>
        <taxon>Actinopterygii</taxon>
        <taxon>Neopterygii</taxon>
        <taxon>Teleostei</taxon>
        <taxon>Ostariophysi</taxon>
        <taxon>Cypriniformes</taxon>
        <taxon>Cyprinidae</taxon>
        <taxon>Acrossocheilinae</taxon>
        <taxon>Onychostoma</taxon>
    </lineage>
</organism>
<evidence type="ECO:0000259" key="3">
    <source>
        <dbReference type="SMART" id="SM00458"/>
    </source>
</evidence>
<accession>A0A7J6CVZ6</accession>
<dbReference type="InterPro" id="IPR052678">
    <property type="entry name" value="OST-beta_subunit"/>
</dbReference>
<dbReference type="Pfam" id="PF15048">
    <property type="entry name" value="OSTbeta"/>
    <property type="match status" value="1"/>
</dbReference>
<dbReference type="CDD" id="cd23385">
    <property type="entry name" value="beta-trefoil_Ricin_MRC-like"/>
    <property type="match status" value="1"/>
</dbReference>
<dbReference type="Pfam" id="PF24562">
    <property type="entry name" value="CysR_MRC2_N"/>
    <property type="match status" value="1"/>
</dbReference>
<dbReference type="GO" id="GO:0015721">
    <property type="term" value="P:bile acid and bile salt transport"/>
    <property type="evidence" value="ECO:0007669"/>
    <property type="project" value="InterPro"/>
</dbReference>
<protein>
    <recommendedName>
        <fullName evidence="3">Ricin B lectin domain-containing protein</fullName>
    </recommendedName>
</protein>
<dbReference type="GO" id="GO:0046982">
    <property type="term" value="F:protein heterodimerization activity"/>
    <property type="evidence" value="ECO:0007669"/>
    <property type="project" value="InterPro"/>
</dbReference>
<feature type="domain" description="Ricin B lectin" evidence="3">
    <location>
        <begin position="103"/>
        <end position="211"/>
    </location>
</feature>
<proteinExistence type="predicted"/>
<dbReference type="Gene3D" id="2.80.10.50">
    <property type="match status" value="1"/>
</dbReference>
<dbReference type="InterPro" id="IPR029387">
    <property type="entry name" value="OSTbeta"/>
</dbReference>
<dbReference type="PANTHER" id="PTHR36129">
    <property type="entry name" value="ORGANIC SOLUTE TRANSPORTER SUBUNIT BETA-RELATED"/>
    <property type="match status" value="1"/>
</dbReference>
<dbReference type="InterPro" id="IPR035992">
    <property type="entry name" value="Ricin_B-like_lectins"/>
</dbReference>
<keyword evidence="2" id="KW-0812">Transmembrane</keyword>
<dbReference type="InterPro" id="IPR000772">
    <property type="entry name" value="Ricin_B_lectin"/>
</dbReference>
<name>A0A7J6CVZ6_9TELE</name>
<reference evidence="4 5" key="1">
    <citation type="submission" date="2020-04" db="EMBL/GenBank/DDBJ databases">
        <title>Chromosome-level genome assembly of a cyprinid fish Onychostoma macrolepis by integration of Nanopore Sequencing, Bionano and Hi-C technology.</title>
        <authorList>
            <person name="Wang D."/>
        </authorList>
    </citation>
    <scope>NUCLEOTIDE SEQUENCE [LARGE SCALE GENOMIC DNA]</scope>
    <source>
        <strain evidence="4">SWU-2019</strain>
        <tissue evidence="4">Muscle</tissue>
    </source>
</reference>
<keyword evidence="2" id="KW-0472">Membrane</keyword>
<feature type="region of interest" description="Disordered" evidence="1">
    <location>
        <begin position="381"/>
        <end position="400"/>
    </location>
</feature>
<keyword evidence="5" id="KW-1185">Reference proteome</keyword>
<dbReference type="GO" id="GO:0022857">
    <property type="term" value="F:transmembrane transporter activity"/>
    <property type="evidence" value="ECO:0007669"/>
    <property type="project" value="InterPro"/>
</dbReference>
<dbReference type="EMBL" id="JAAMOB010000007">
    <property type="protein sequence ID" value="KAF4111518.1"/>
    <property type="molecule type" value="Genomic_DNA"/>
</dbReference>
<dbReference type="GO" id="GO:0005886">
    <property type="term" value="C:plasma membrane"/>
    <property type="evidence" value="ECO:0007669"/>
    <property type="project" value="InterPro"/>
</dbReference>
<dbReference type="AlphaFoldDB" id="A0A7J6CVZ6"/>
<feature type="region of interest" description="Disordered" evidence="1">
    <location>
        <begin position="1"/>
        <end position="35"/>
    </location>
</feature>
<dbReference type="SUPFAM" id="SSF50370">
    <property type="entry name" value="Ricin B-like lectins"/>
    <property type="match status" value="1"/>
</dbReference>
<dbReference type="Proteomes" id="UP000579812">
    <property type="component" value="Unassembled WGS sequence"/>
</dbReference>